<name>J3KK02_COCIM</name>
<reference evidence="3" key="1">
    <citation type="journal article" date="2009" name="Genome Res.">
        <title>Comparative genomic analyses of the human fungal pathogens Coccidioides and their relatives.</title>
        <authorList>
            <person name="Sharpton T.J."/>
            <person name="Stajich J.E."/>
            <person name="Rounsley S.D."/>
            <person name="Gardner M.J."/>
            <person name="Wortman J.R."/>
            <person name="Jordar V.S."/>
            <person name="Maiti R."/>
            <person name="Kodira C.D."/>
            <person name="Neafsey D.E."/>
            <person name="Zeng Q."/>
            <person name="Hung C.-Y."/>
            <person name="McMahan C."/>
            <person name="Muszewska A."/>
            <person name="Grynberg M."/>
            <person name="Mandel M.A."/>
            <person name="Kellner E.M."/>
            <person name="Barker B.M."/>
            <person name="Galgiani J.N."/>
            <person name="Orbach M.J."/>
            <person name="Kirkland T.N."/>
            <person name="Cole G.T."/>
            <person name="Henn M.R."/>
            <person name="Birren B.W."/>
            <person name="Taylor J.W."/>
        </authorList>
    </citation>
    <scope>NUCLEOTIDE SEQUENCE [LARGE SCALE GENOMIC DNA]</scope>
    <source>
        <strain evidence="3">RS</strain>
    </source>
</reference>
<sequence>MVTDAEPIERKSSTAYISHKRSTTSLPIIYLFYFISGVHVRAANSRNCEEEQVGLGTNSREHSRALTLCYQRYPCFHPLDPKILRHNRTASRKLSDERTGQYSEEESERKDLNINLAINRGFGQLPMRGFRGISIEYDSSRSKISSGQTNYSLRFTKDKAAEPGSSEVAILIKQRKYLKDWNLRELPLDRGGIFSQDFDSISCDSRRGAAAHVKHRRVKILTPCYTIISTELSRQVLYIMASKPRRHNFPNKARALLDTLTKYAPKWMVKGFCNPVLRNPHIYIMGLEGQGQSYGYYV</sequence>
<accession>J3KK02</accession>
<dbReference type="EMBL" id="GG704911">
    <property type="protein sequence ID" value="EAS36465.3"/>
    <property type="molecule type" value="Genomic_DNA"/>
</dbReference>
<dbReference type="VEuPathDB" id="FungiDB:CIMG_01819"/>
<evidence type="ECO:0000313" key="3">
    <source>
        <dbReference type="Proteomes" id="UP000001261"/>
    </source>
</evidence>
<gene>
    <name evidence="2" type="ORF">CIMG_01819</name>
</gene>
<feature type="region of interest" description="Disordered" evidence="1">
    <location>
        <begin position="87"/>
        <end position="106"/>
    </location>
</feature>
<protein>
    <submittedName>
        <fullName evidence="2">Uncharacterized protein</fullName>
    </submittedName>
</protein>
<organism evidence="2 3">
    <name type="scientific">Coccidioides immitis (strain RS)</name>
    <name type="common">Valley fever fungus</name>
    <dbReference type="NCBI Taxonomy" id="246410"/>
    <lineage>
        <taxon>Eukaryota</taxon>
        <taxon>Fungi</taxon>
        <taxon>Dikarya</taxon>
        <taxon>Ascomycota</taxon>
        <taxon>Pezizomycotina</taxon>
        <taxon>Eurotiomycetes</taxon>
        <taxon>Eurotiomycetidae</taxon>
        <taxon>Onygenales</taxon>
        <taxon>Onygenaceae</taxon>
        <taxon>Coccidioides</taxon>
    </lineage>
</organism>
<dbReference type="RefSeq" id="XP_001248048.2">
    <property type="nucleotide sequence ID" value="XM_001248047.2"/>
</dbReference>
<dbReference type="AlphaFoldDB" id="J3KK02"/>
<dbReference type="KEGG" id="cim:CIMG_01819"/>
<evidence type="ECO:0000256" key="1">
    <source>
        <dbReference type="SAM" id="MobiDB-lite"/>
    </source>
</evidence>
<reference evidence="3" key="2">
    <citation type="journal article" date="2010" name="Genome Res.">
        <title>Population genomic sequencing of Coccidioides fungi reveals recent hybridization and transposon control.</title>
        <authorList>
            <person name="Neafsey D.E."/>
            <person name="Barker B.M."/>
            <person name="Sharpton T.J."/>
            <person name="Stajich J.E."/>
            <person name="Park D.J."/>
            <person name="Whiston E."/>
            <person name="Hung C.-Y."/>
            <person name="McMahan C."/>
            <person name="White J."/>
            <person name="Sykes S."/>
            <person name="Heiman D."/>
            <person name="Young S."/>
            <person name="Zeng Q."/>
            <person name="Abouelleil A."/>
            <person name="Aftuck L."/>
            <person name="Bessette D."/>
            <person name="Brown A."/>
            <person name="FitzGerald M."/>
            <person name="Lui A."/>
            <person name="Macdonald J.P."/>
            <person name="Priest M."/>
            <person name="Orbach M.J."/>
            <person name="Galgiani J.N."/>
            <person name="Kirkland T.N."/>
            <person name="Cole G.T."/>
            <person name="Birren B.W."/>
            <person name="Henn M.R."/>
            <person name="Taylor J.W."/>
            <person name="Rounsley S.D."/>
        </authorList>
    </citation>
    <scope>GENOME REANNOTATION</scope>
    <source>
        <strain evidence="3">RS</strain>
    </source>
</reference>
<dbReference type="Proteomes" id="UP000001261">
    <property type="component" value="Unassembled WGS sequence"/>
</dbReference>
<keyword evidence="3" id="KW-1185">Reference proteome</keyword>
<proteinExistence type="predicted"/>
<dbReference type="GeneID" id="4566608"/>
<dbReference type="InParanoid" id="J3KK02"/>
<evidence type="ECO:0000313" key="2">
    <source>
        <dbReference type="EMBL" id="EAS36465.3"/>
    </source>
</evidence>